<organism evidence="3 4">
    <name type="scientific">Azonexus hydrophilus</name>
    <dbReference type="NCBI Taxonomy" id="418702"/>
    <lineage>
        <taxon>Bacteria</taxon>
        <taxon>Pseudomonadati</taxon>
        <taxon>Pseudomonadota</taxon>
        <taxon>Betaproteobacteria</taxon>
        <taxon>Rhodocyclales</taxon>
        <taxon>Azonexaceae</taxon>
        <taxon>Azonexus</taxon>
    </lineage>
</organism>
<dbReference type="Gene3D" id="1.20.1600.10">
    <property type="entry name" value="Outer membrane efflux proteins (OEP)"/>
    <property type="match status" value="1"/>
</dbReference>
<dbReference type="STRING" id="418702.BJN45_13920"/>
<keyword evidence="2" id="KW-0472">Membrane</keyword>
<reference evidence="3 4" key="1">
    <citation type="submission" date="2016-10" db="EMBL/GenBank/DDBJ databases">
        <title>Alkaliphiles isolated from bioreactors.</title>
        <authorList>
            <person name="Salah Z."/>
            <person name="Rout S.P."/>
            <person name="Humphreys P.N."/>
        </authorList>
    </citation>
    <scope>NUCLEOTIDE SEQUENCE [LARGE SCALE GENOMIC DNA]</scope>
    <source>
        <strain evidence="3 4">ZS02</strain>
    </source>
</reference>
<gene>
    <name evidence="3" type="ORF">BJN45_13920</name>
</gene>
<comment type="subcellular location">
    <subcellularLocation>
        <location evidence="2">Cell membrane</location>
        <topology evidence="2">Lipid-anchor</topology>
    </subcellularLocation>
</comment>
<dbReference type="SUPFAM" id="SSF56954">
    <property type="entry name" value="Outer membrane efflux proteins (OEP)"/>
    <property type="match status" value="1"/>
</dbReference>
<evidence type="ECO:0000256" key="1">
    <source>
        <dbReference type="ARBA" id="ARBA00007613"/>
    </source>
</evidence>
<proteinExistence type="inferred from homology"/>
<name>A0A1R1I1C4_9RHOO</name>
<keyword evidence="4" id="KW-1185">Reference proteome</keyword>
<comment type="caution">
    <text evidence="3">The sequence shown here is derived from an EMBL/GenBank/DDBJ whole genome shotgun (WGS) entry which is preliminary data.</text>
</comment>
<dbReference type="RefSeq" id="WP_076096269.1">
    <property type="nucleotide sequence ID" value="NZ_MTHD01000005.1"/>
</dbReference>
<keyword evidence="2" id="KW-0449">Lipoprotein</keyword>
<dbReference type="GO" id="GO:0005886">
    <property type="term" value="C:plasma membrane"/>
    <property type="evidence" value="ECO:0007669"/>
    <property type="project" value="UniProtKB-SubCell"/>
</dbReference>
<dbReference type="PANTHER" id="PTHR30203">
    <property type="entry name" value="OUTER MEMBRANE CATION EFFLUX PROTEIN"/>
    <property type="match status" value="1"/>
</dbReference>
<evidence type="ECO:0000256" key="2">
    <source>
        <dbReference type="RuleBase" id="RU362097"/>
    </source>
</evidence>
<dbReference type="GO" id="GO:0015562">
    <property type="term" value="F:efflux transmembrane transporter activity"/>
    <property type="evidence" value="ECO:0007669"/>
    <property type="project" value="InterPro"/>
</dbReference>
<dbReference type="NCBIfam" id="TIGR01845">
    <property type="entry name" value="outer_NodT"/>
    <property type="match status" value="1"/>
</dbReference>
<evidence type="ECO:0000313" key="3">
    <source>
        <dbReference type="EMBL" id="OMG52400.1"/>
    </source>
</evidence>
<keyword evidence="2" id="KW-0564">Palmitate</keyword>
<dbReference type="Proteomes" id="UP000187526">
    <property type="component" value="Unassembled WGS sequence"/>
</dbReference>
<evidence type="ECO:0000313" key="4">
    <source>
        <dbReference type="Proteomes" id="UP000187526"/>
    </source>
</evidence>
<dbReference type="PANTHER" id="PTHR30203:SF30">
    <property type="entry name" value="OUTER MEMBRANE PROTEIN-RELATED"/>
    <property type="match status" value="1"/>
</dbReference>
<dbReference type="Gene3D" id="2.20.200.10">
    <property type="entry name" value="Outer membrane efflux proteins (OEP)"/>
    <property type="match status" value="1"/>
</dbReference>
<accession>A0A1R1I1C4</accession>
<dbReference type="Pfam" id="PF02321">
    <property type="entry name" value="OEP"/>
    <property type="match status" value="2"/>
</dbReference>
<dbReference type="InterPro" id="IPR003423">
    <property type="entry name" value="OMP_efflux"/>
</dbReference>
<protein>
    <submittedName>
        <fullName evidence="3">RND transporter</fullName>
    </submittedName>
</protein>
<dbReference type="EMBL" id="MTHD01000005">
    <property type="protein sequence ID" value="OMG52400.1"/>
    <property type="molecule type" value="Genomic_DNA"/>
</dbReference>
<dbReference type="InterPro" id="IPR010131">
    <property type="entry name" value="MdtP/NodT-like"/>
</dbReference>
<comment type="similarity">
    <text evidence="1 2">Belongs to the outer membrane factor (OMF) (TC 1.B.17) family.</text>
</comment>
<keyword evidence="2" id="KW-1134">Transmembrane beta strand</keyword>
<keyword evidence="2" id="KW-0812">Transmembrane</keyword>
<dbReference type="OrthoDB" id="9770517at2"/>
<dbReference type="AlphaFoldDB" id="A0A1R1I1C4"/>
<sequence>MSFAHSSHRLFRLSPLAFAILLSGCAVGPDYLRPANWLPSAFREAPTAEARAENPAVDNRWWALFNDSTLNALIDQALLGNADLRTAIARVEQADAAAREAGASLFPNINGQANGSNTHLSEKTATWSPSSPEILRARSAAFSLSYELDVWGRVRRSNEAARASLLASRYSRDAIRLSVSGLVASNYLSLRALDAQLAVTAESLKSREESARLVKTRVDAGLVSPLDQYQADGALAALKAQQADLRRARALAEHQIALLTGKPDLQIAAGDLRQLPLPPLPPAGLPANLIEARPDVREAEQRLVAANANIGVAKAAYYPQFSLTGSVGSESKALSDLFSGGAGTWSMGLGLLMPILDFGRTTARVDQAKALNEQSLIAWQKSLETAYKEVRDALVNLRENGEAETAQNQRVDNAQKALDLAKLRYDAGYSGFLEVLDAQRSANEALLAMISTRQARLAASVELFKALGGGWQAAES</sequence>